<dbReference type="Proteomes" id="UP000237271">
    <property type="component" value="Unassembled WGS sequence"/>
</dbReference>
<keyword evidence="2" id="KW-0695">RNA-directed DNA polymerase</keyword>
<keyword evidence="2" id="KW-0808">Transferase</keyword>
<dbReference type="GO" id="GO:0003964">
    <property type="term" value="F:RNA-directed DNA polymerase activity"/>
    <property type="evidence" value="ECO:0007669"/>
    <property type="project" value="UniProtKB-KW"/>
</dbReference>
<name>A0A2P4YD12_9STRA</name>
<dbReference type="Pfam" id="PF17919">
    <property type="entry name" value="RT_RNaseH_2"/>
    <property type="match status" value="1"/>
</dbReference>
<evidence type="ECO:0000259" key="1">
    <source>
        <dbReference type="Pfam" id="PF17919"/>
    </source>
</evidence>
<keyword evidence="2" id="KW-0548">Nucleotidyltransferase</keyword>
<evidence type="ECO:0000313" key="3">
    <source>
        <dbReference type="Proteomes" id="UP000237271"/>
    </source>
</evidence>
<proteinExistence type="predicted"/>
<reference evidence="2 3" key="1">
    <citation type="journal article" date="2017" name="Genome Biol. Evol.">
        <title>Phytophthora megakarya and P. palmivora, closely related causal agents of cacao black pod rot, underwent increases in genome sizes and gene numbers by different mechanisms.</title>
        <authorList>
            <person name="Ali S.S."/>
            <person name="Shao J."/>
            <person name="Lary D.J."/>
            <person name="Kronmiller B."/>
            <person name="Shen D."/>
            <person name="Strem M.D."/>
            <person name="Amoako-Attah I."/>
            <person name="Akrofi A.Y."/>
            <person name="Begoude B.A."/>
            <person name="Ten Hoopen G.M."/>
            <person name="Coulibaly K."/>
            <person name="Kebe B.I."/>
            <person name="Melnick R.L."/>
            <person name="Guiltinan M.J."/>
            <person name="Tyler B.M."/>
            <person name="Meinhardt L.W."/>
            <person name="Bailey B.A."/>
        </authorList>
    </citation>
    <scope>NUCLEOTIDE SEQUENCE [LARGE SCALE GENOMIC DNA]</scope>
    <source>
        <strain evidence="3">sbr112.9</strain>
    </source>
</reference>
<keyword evidence="3" id="KW-1185">Reference proteome</keyword>
<dbReference type="InterPro" id="IPR041577">
    <property type="entry name" value="RT_RNaseH_2"/>
</dbReference>
<dbReference type="EMBL" id="NCKW01003687">
    <property type="protein sequence ID" value="POM75700.1"/>
    <property type="molecule type" value="Genomic_DNA"/>
</dbReference>
<evidence type="ECO:0000313" key="2">
    <source>
        <dbReference type="EMBL" id="POM75700.1"/>
    </source>
</evidence>
<gene>
    <name evidence="2" type="ORF">PHPALM_7160</name>
</gene>
<feature type="domain" description="Reverse transcriptase/retrotransposon-derived protein RNase H-like" evidence="1">
    <location>
        <begin position="3"/>
        <end position="68"/>
    </location>
</feature>
<dbReference type="AlphaFoldDB" id="A0A2P4YD12"/>
<organism evidence="2 3">
    <name type="scientific">Phytophthora palmivora</name>
    <dbReference type="NCBI Taxonomy" id="4796"/>
    <lineage>
        <taxon>Eukaryota</taxon>
        <taxon>Sar</taxon>
        <taxon>Stramenopiles</taxon>
        <taxon>Oomycota</taxon>
        <taxon>Peronosporomycetes</taxon>
        <taxon>Peronosporales</taxon>
        <taxon>Peronosporaceae</taxon>
        <taxon>Phytophthora</taxon>
    </lineage>
</organism>
<dbReference type="InterPro" id="IPR043502">
    <property type="entry name" value="DNA/RNA_pol_sf"/>
</dbReference>
<protein>
    <submittedName>
        <fullName evidence="2">Reverse transcriptase</fullName>
    </submittedName>
</protein>
<dbReference type="OrthoDB" id="123377at2759"/>
<comment type="caution">
    <text evidence="2">The sequence shown here is derived from an EMBL/GenBank/DDBJ whole genome shotgun (WGS) entry which is preliminary data.</text>
</comment>
<sequence length="78" mass="9063">MQKNKIVTAPIFQRFDVDRQPVVVCASKWVISAALMREHAGMYKPVTFTSRTLKPNEIIYGMVDKEVYLLYPTRDKID</sequence>
<accession>A0A2P4YD12</accession>
<dbReference type="SUPFAM" id="SSF56672">
    <property type="entry name" value="DNA/RNA polymerases"/>
    <property type="match status" value="1"/>
</dbReference>